<keyword evidence="9 10" id="KW-0472">Membrane</keyword>
<dbReference type="InterPro" id="IPR026444">
    <property type="entry name" value="Secre_tail"/>
</dbReference>
<sequence length="812" mass="93415">MLITYMLQVTICLAFFYVLYHVALQKETLFQTNRIYLLVSVVMSLIMPLIRIYILEQQNAHSIVTAPYVYVGAYLSTMNEAIITPREQTIPWLNILTSLYVSGVLYLSYRIIISVVAILKIKRNGEKKWMYNQLCVLSPEVKSPFSFFDTIYLPLSHQFNEDEIKEIIVHEKTHVLGLHTFDILFMELVCIGLWPSPMVYLYRKKLREVHEFLADAEVVKDTPWENYASFLVSQKNEGLQHRLSNQLIYSQLKNRLIMMNKERSFQSAKYKYFGIVPILLMALVIFSFREKSTSNKNSINSSYHVFNVYNDGLKVYTPFDSIWSAVSTMPNHDSCILVITTDKRYFLNQKEIKNEFLEQALTKAVNKNLERTLYIYPPKGSKVVDINKFSNLEIKLNARFIYVIPEMNPGRAYYQMKDTMPTTVITAFNLKENPVGEDRSYKNYVDFKTDDRAKLPRSNDSYWYAGTEVYNPSENLPDHVFVDEMPRFPGSSDDMFKFIYQSIKYPREDREQGNEGLVIVQFIVEPDGSISNASVVKGISPGLNNEALRVINSMKDMPEKWIPGTYEGKAVPIVFTLPFKFVLQQKEIKQDVESSEGEVFTYVEEMPSFPDGTQAMYNYICQNIKYPDKAREDEISGQVIVQFVVSKEGDIQNAKVIRGIGGGCDEEALRVVNSMPRWTPGKHLGMFVPVSFTLPIKFVLQENQNQVSNTDGAEHETTNSKTKVEELPDFLFSMSPNPADDVIKVEFSKEVINALVINHLGSDLGVVWRKTFNKNDDFTQSIDVSNWVPGIYTVQAYSKTQTSLKSFVVQHE</sequence>
<evidence type="ECO:0000256" key="8">
    <source>
        <dbReference type="ARBA" id="ARBA00022989"/>
    </source>
</evidence>
<dbReference type="Pfam" id="PF03544">
    <property type="entry name" value="TonB_C"/>
    <property type="match status" value="2"/>
</dbReference>
<evidence type="ECO:0000256" key="2">
    <source>
        <dbReference type="ARBA" id="ARBA00006555"/>
    </source>
</evidence>
<name>A0A9D7XMR8_9BACT</name>
<dbReference type="Gene3D" id="3.30.1150.10">
    <property type="match status" value="2"/>
</dbReference>
<keyword evidence="8 10" id="KW-1133">Transmembrane helix</keyword>
<protein>
    <submittedName>
        <fullName evidence="12">TonB family protein</fullName>
    </submittedName>
</protein>
<feature type="domain" description="TonB C-terminal" evidence="11">
    <location>
        <begin position="611"/>
        <end position="707"/>
    </location>
</feature>
<comment type="subcellular location">
    <subcellularLocation>
        <location evidence="1">Cell inner membrane</location>
        <topology evidence="1">Single-pass membrane protein</topology>
        <orientation evidence="1">Periplasmic side</orientation>
    </subcellularLocation>
</comment>
<keyword evidence="5" id="KW-0997">Cell inner membrane</keyword>
<dbReference type="CDD" id="cd07341">
    <property type="entry name" value="M56_BlaR1_MecR1_like"/>
    <property type="match status" value="1"/>
</dbReference>
<dbReference type="GO" id="GO:0031992">
    <property type="term" value="F:energy transducer activity"/>
    <property type="evidence" value="ECO:0007669"/>
    <property type="project" value="TreeGrafter"/>
</dbReference>
<keyword evidence="6 10" id="KW-0812">Transmembrane</keyword>
<dbReference type="PANTHER" id="PTHR33446">
    <property type="entry name" value="PROTEIN TONB-RELATED"/>
    <property type="match status" value="1"/>
</dbReference>
<keyword evidence="3" id="KW-0813">Transport</keyword>
<evidence type="ECO:0000259" key="11">
    <source>
        <dbReference type="PROSITE" id="PS52015"/>
    </source>
</evidence>
<dbReference type="GO" id="GO:0098797">
    <property type="term" value="C:plasma membrane protein complex"/>
    <property type="evidence" value="ECO:0007669"/>
    <property type="project" value="TreeGrafter"/>
</dbReference>
<keyword evidence="7" id="KW-0653">Protein transport</keyword>
<evidence type="ECO:0000256" key="4">
    <source>
        <dbReference type="ARBA" id="ARBA00022475"/>
    </source>
</evidence>
<evidence type="ECO:0000256" key="7">
    <source>
        <dbReference type="ARBA" id="ARBA00022927"/>
    </source>
</evidence>
<dbReference type="AlphaFoldDB" id="A0A9D7XMR8"/>
<dbReference type="Pfam" id="PF05569">
    <property type="entry name" value="Peptidase_M56"/>
    <property type="match status" value="1"/>
</dbReference>
<evidence type="ECO:0000313" key="12">
    <source>
        <dbReference type="EMBL" id="MBK9981490.1"/>
    </source>
</evidence>
<feature type="transmembrane region" description="Helical" evidence="10">
    <location>
        <begin position="35"/>
        <end position="54"/>
    </location>
</feature>
<dbReference type="InterPro" id="IPR037682">
    <property type="entry name" value="TonB_C"/>
</dbReference>
<dbReference type="GO" id="GO:0055085">
    <property type="term" value="P:transmembrane transport"/>
    <property type="evidence" value="ECO:0007669"/>
    <property type="project" value="InterPro"/>
</dbReference>
<evidence type="ECO:0000256" key="5">
    <source>
        <dbReference type="ARBA" id="ARBA00022519"/>
    </source>
</evidence>
<dbReference type="Proteomes" id="UP000808337">
    <property type="component" value="Unassembled WGS sequence"/>
</dbReference>
<feature type="transmembrane region" description="Helical" evidence="10">
    <location>
        <begin position="6"/>
        <end position="23"/>
    </location>
</feature>
<evidence type="ECO:0000313" key="13">
    <source>
        <dbReference type="Proteomes" id="UP000808337"/>
    </source>
</evidence>
<dbReference type="NCBIfam" id="TIGR01352">
    <property type="entry name" value="tonB_Cterm"/>
    <property type="match status" value="2"/>
</dbReference>
<dbReference type="Pfam" id="PF18962">
    <property type="entry name" value="Por_Secre_tail"/>
    <property type="match status" value="1"/>
</dbReference>
<dbReference type="GO" id="GO:0015031">
    <property type="term" value="P:protein transport"/>
    <property type="evidence" value="ECO:0007669"/>
    <property type="project" value="UniProtKB-KW"/>
</dbReference>
<reference evidence="12 13" key="1">
    <citation type="submission" date="2020-10" db="EMBL/GenBank/DDBJ databases">
        <title>Connecting structure to function with the recovery of over 1000 high-quality activated sludge metagenome-assembled genomes encoding full-length rRNA genes using long-read sequencing.</title>
        <authorList>
            <person name="Singleton C.M."/>
            <person name="Petriglieri F."/>
            <person name="Kristensen J.M."/>
            <person name="Kirkegaard R.H."/>
            <person name="Michaelsen T.Y."/>
            <person name="Andersen M.H."/>
            <person name="Karst S.M."/>
            <person name="Dueholm M.S."/>
            <person name="Nielsen P.H."/>
            <person name="Albertsen M."/>
        </authorList>
    </citation>
    <scope>NUCLEOTIDE SEQUENCE [LARGE SCALE GENOMIC DNA]</scope>
    <source>
        <strain evidence="12">Ribe_18-Q3-R11-54_MAXAC.273</strain>
    </source>
</reference>
<feature type="transmembrane region" description="Helical" evidence="10">
    <location>
        <begin position="270"/>
        <end position="288"/>
    </location>
</feature>
<dbReference type="InterPro" id="IPR008756">
    <property type="entry name" value="Peptidase_M56"/>
</dbReference>
<evidence type="ECO:0000256" key="1">
    <source>
        <dbReference type="ARBA" id="ARBA00004383"/>
    </source>
</evidence>
<dbReference type="InterPro" id="IPR006260">
    <property type="entry name" value="TonB/TolA_C"/>
</dbReference>
<organism evidence="12 13">
    <name type="scientific">Candidatus Opimibacter skivensis</name>
    <dbReference type="NCBI Taxonomy" id="2982028"/>
    <lineage>
        <taxon>Bacteria</taxon>
        <taxon>Pseudomonadati</taxon>
        <taxon>Bacteroidota</taxon>
        <taxon>Saprospiria</taxon>
        <taxon>Saprospirales</taxon>
        <taxon>Saprospiraceae</taxon>
        <taxon>Candidatus Opimibacter</taxon>
    </lineage>
</organism>
<comment type="similarity">
    <text evidence="2">Belongs to the TonB family.</text>
</comment>
<feature type="transmembrane region" description="Helical" evidence="10">
    <location>
        <begin position="99"/>
        <end position="119"/>
    </location>
</feature>
<proteinExistence type="inferred from homology"/>
<accession>A0A9D7XMR8</accession>
<dbReference type="SUPFAM" id="SSF74653">
    <property type="entry name" value="TolA/TonB C-terminal domain"/>
    <property type="match status" value="2"/>
</dbReference>
<dbReference type="EMBL" id="JADKGY010000001">
    <property type="protein sequence ID" value="MBK9981490.1"/>
    <property type="molecule type" value="Genomic_DNA"/>
</dbReference>
<evidence type="ECO:0000256" key="6">
    <source>
        <dbReference type="ARBA" id="ARBA00022692"/>
    </source>
</evidence>
<feature type="domain" description="TonB C-terminal" evidence="11">
    <location>
        <begin position="490"/>
        <end position="584"/>
    </location>
</feature>
<comment type="caution">
    <text evidence="12">The sequence shown here is derived from an EMBL/GenBank/DDBJ whole genome shotgun (WGS) entry which is preliminary data.</text>
</comment>
<evidence type="ECO:0000256" key="9">
    <source>
        <dbReference type="ARBA" id="ARBA00023136"/>
    </source>
</evidence>
<evidence type="ECO:0000256" key="10">
    <source>
        <dbReference type="SAM" id="Phobius"/>
    </source>
</evidence>
<dbReference type="PROSITE" id="PS52015">
    <property type="entry name" value="TONB_CTD"/>
    <property type="match status" value="2"/>
</dbReference>
<dbReference type="PANTHER" id="PTHR33446:SF2">
    <property type="entry name" value="PROTEIN TONB"/>
    <property type="match status" value="1"/>
</dbReference>
<evidence type="ECO:0000256" key="3">
    <source>
        <dbReference type="ARBA" id="ARBA00022448"/>
    </source>
</evidence>
<gene>
    <name evidence="12" type="ORF">IPP15_03535</name>
</gene>
<dbReference type="InterPro" id="IPR051045">
    <property type="entry name" value="TonB-dependent_transducer"/>
</dbReference>
<keyword evidence="4" id="KW-1003">Cell membrane</keyword>